<keyword evidence="2" id="KW-0812">Transmembrane</keyword>
<evidence type="ECO:0000313" key="3">
    <source>
        <dbReference type="EMBL" id="CAD9233363.1"/>
    </source>
</evidence>
<accession>A0A7S1TE76</accession>
<dbReference type="AlphaFoldDB" id="A0A7S1TE76"/>
<feature type="transmembrane region" description="Helical" evidence="2">
    <location>
        <begin position="114"/>
        <end position="131"/>
    </location>
</feature>
<keyword evidence="2" id="KW-1133">Transmembrane helix</keyword>
<feature type="transmembrane region" description="Helical" evidence="2">
    <location>
        <begin position="217"/>
        <end position="234"/>
    </location>
</feature>
<evidence type="ECO:0000256" key="2">
    <source>
        <dbReference type="SAM" id="Phobius"/>
    </source>
</evidence>
<feature type="transmembrane region" description="Helical" evidence="2">
    <location>
        <begin position="376"/>
        <end position="396"/>
    </location>
</feature>
<feature type="transmembrane region" description="Helical" evidence="2">
    <location>
        <begin position="331"/>
        <end position="356"/>
    </location>
</feature>
<evidence type="ECO:0000256" key="1">
    <source>
        <dbReference type="SAM" id="MobiDB-lite"/>
    </source>
</evidence>
<keyword evidence="2" id="KW-0472">Membrane</keyword>
<organism evidence="3">
    <name type="scientific">Compsopogon caeruleus</name>
    <dbReference type="NCBI Taxonomy" id="31354"/>
    <lineage>
        <taxon>Eukaryota</taxon>
        <taxon>Rhodophyta</taxon>
        <taxon>Compsopogonophyceae</taxon>
        <taxon>Compsopogonales</taxon>
        <taxon>Compsopogonaceae</taxon>
        <taxon>Compsopogon</taxon>
    </lineage>
</organism>
<feature type="region of interest" description="Disordered" evidence="1">
    <location>
        <begin position="1"/>
        <end position="22"/>
    </location>
</feature>
<dbReference type="EMBL" id="HBGH01009794">
    <property type="protein sequence ID" value="CAD9233363.1"/>
    <property type="molecule type" value="Transcribed_RNA"/>
</dbReference>
<feature type="compositionally biased region" description="Basic and acidic residues" evidence="1">
    <location>
        <begin position="1"/>
        <end position="17"/>
    </location>
</feature>
<protein>
    <recommendedName>
        <fullName evidence="4">Transmembrane protein</fullName>
    </recommendedName>
</protein>
<feature type="transmembrane region" description="Helical" evidence="2">
    <location>
        <begin position="167"/>
        <end position="187"/>
    </location>
</feature>
<evidence type="ECO:0008006" key="4">
    <source>
        <dbReference type="Google" id="ProtNLM"/>
    </source>
</evidence>
<feature type="transmembrane region" description="Helical" evidence="2">
    <location>
        <begin position="193"/>
        <end position="210"/>
    </location>
</feature>
<feature type="transmembrane region" description="Helical" evidence="2">
    <location>
        <begin position="254"/>
        <end position="278"/>
    </location>
</feature>
<feature type="transmembrane region" description="Helical" evidence="2">
    <location>
        <begin position="74"/>
        <end position="93"/>
    </location>
</feature>
<sequence length="456" mass="51522">MGMFRWHEETDEGHCPGRQEPTQEEAHGLAGRILHRTGPAGYLVFLLVPLAYVGIFLATIPLGDPEAKNFRSQAVFVLVTNPVIMSAISYLYASTYYGFHERVRPFHQSLGAPITVYLAEVVVMTPIYVTLGAFELAIFVSYVVAVIGTYFFLILAGEPQPKVRSMFLRFQVPLILFTAAAASYTIAYREASPAGQGGLVIALAFLTFIVRRVSLSLYDPYPLDIATLVAGLWFQNISDLFQTLAFPQVASPKVFAAIWVANSFGNISLLGFLTKAWIFTLRPWLKSHVLGWFKCDFSTPEPPVFDFSYDFNDRGHGPNVGGYRRRQFRFFFWRLISQASAQILYLCISPMLRFGLNDEHFPLSGIGVEEYRNSMIYAASYLIFVLLVGIMGYRYLKTRYPVTFEDMKSIHGHEFLHHTFVGFVVSILTHNLILAIAILASHYCTFSAFRRDQCAY</sequence>
<reference evidence="3" key="1">
    <citation type="submission" date="2021-01" db="EMBL/GenBank/DDBJ databases">
        <authorList>
            <person name="Corre E."/>
            <person name="Pelletier E."/>
            <person name="Niang G."/>
            <person name="Scheremetjew M."/>
            <person name="Finn R."/>
            <person name="Kale V."/>
            <person name="Holt S."/>
            <person name="Cochrane G."/>
            <person name="Meng A."/>
            <person name="Brown T."/>
            <person name="Cohen L."/>
        </authorList>
    </citation>
    <scope>NUCLEOTIDE SEQUENCE</scope>
    <source>
        <strain evidence="3">SAG 36.94</strain>
    </source>
</reference>
<feature type="transmembrane region" description="Helical" evidence="2">
    <location>
        <begin position="42"/>
        <end position="62"/>
    </location>
</feature>
<proteinExistence type="predicted"/>
<feature type="transmembrane region" description="Helical" evidence="2">
    <location>
        <begin position="137"/>
        <end position="155"/>
    </location>
</feature>
<gene>
    <name evidence="3" type="ORF">CCAE0312_LOCUS5449</name>
</gene>
<name>A0A7S1TE76_9RHOD</name>
<feature type="transmembrane region" description="Helical" evidence="2">
    <location>
        <begin position="416"/>
        <end position="440"/>
    </location>
</feature>